<feature type="non-terminal residue" evidence="1">
    <location>
        <position position="1"/>
    </location>
</feature>
<evidence type="ECO:0000313" key="1">
    <source>
        <dbReference type="EMBL" id="CAH3179425.1"/>
    </source>
</evidence>
<feature type="non-terminal residue" evidence="1">
    <location>
        <position position="231"/>
    </location>
</feature>
<dbReference type="Proteomes" id="UP001159427">
    <property type="component" value="Unassembled WGS sequence"/>
</dbReference>
<dbReference type="EMBL" id="CALNXI010001907">
    <property type="protein sequence ID" value="CAH3179425.1"/>
    <property type="molecule type" value="Genomic_DNA"/>
</dbReference>
<keyword evidence="2" id="KW-1185">Reference proteome</keyword>
<comment type="caution">
    <text evidence="1">The sequence shown here is derived from an EMBL/GenBank/DDBJ whole genome shotgun (WGS) entry which is preliminary data.</text>
</comment>
<accession>A0ABN8RJ58</accession>
<name>A0ABN8RJ58_9CNID</name>
<gene>
    <name evidence="1" type="ORF">PEVE_00012366</name>
</gene>
<organism evidence="1 2">
    <name type="scientific">Porites evermanni</name>
    <dbReference type="NCBI Taxonomy" id="104178"/>
    <lineage>
        <taxon>Eukaryota</taxon>
        <taxon>Metazoa</taxon>
        <taxon>Cnidaria</taxon>
        <taxon>Anthozoa</taxon>
        <taxon>Hexacorallia</taxon>
        <taxon>Scleractinia</taxon>
        <taxon>Fungiina</taxon>
        <taxon>Poritidae</taxon>
        <taxon>Porites</taxon>
    </lineage>
</organism>
<reference evidence="1 2" key="1">
    <citation type="submission" date="2022-05" db="EMBL/GenBank/DDBJ databases">
        <authorList>
            <consortium name="Genoscope - CEA"/>
            <person name="William W."/>
        </authorList>
    </citation>
    <scope>NUCLEOTIDE SEQUENCE [LARGE SCALE GENOMIC DNA]</scope>
</reference>
<evidence type="ECO:0000313" key="2">
    <source>
        <dbReference type="Proteomes" id="UP001159427"/>
    </source>
</evidence>
<sequence>FIEEDFNFRTKEDHTVHAELVENAPTNFLKEFYSQKCGVTFRSKRMEAPFFDVTYKATPIRKYREKVLPTWDKRRKKLWLLASILPMILAKYVDKNSTPWQCLSSLLEIMGIAFSEKISTEIVDPKTALPGPPALPSAQIWPPDQDLVYVHKEKHSFFKDLASNINNFKNLPYSLAMKHQKVECANSIVFDEYTDTSPLFGHEEHNGKVKVLVGAEAKLVKESIGRFYKVE</sequence>
<proteinExistence type="predicted"/>
<protein>
    <submittedName>
        <fullName evidence="1">Uncharacterized protein</fullName>
    </submittedName>
</protein>